<dbReference type="CDD" id="cd02205">
    <property type="entry name" value="CBS_pair_SF"/>
    <property type="match status" value="1"/>
</dbReference>
<dbReference type="PROSITE" id="PS51371">
    <property type="entry name" value="CBS"/>
    <property type="match status" value="2"/>
</dbReference>
<dbReference type="Gene3D" id="3.10.580.10">
    <property type="entry name" value="CBS-domain"/>
    <property type="match status" value="1"/>
</dbReference>
<evidence type="ECO:0000313" key="8">
    <source>
        <dbReference type="Proteomes" id="UP000220840"/>
    </source>
</evidence>
<dbReference type="EMBL" id="CAKJVE010000004">
    <property type="protein sequence ID" value="CAG9711337.1"/>
    <property type="molecule type" value="Genomic_DNA"/>
</dbReference>
<proteinExistence type="predicted"/>
<evidence type="ECO:0000313" key="5">
    <source>
        <dbReference type="EMBL" id="CAI3604663.1"/>
    </source>
</evidence>
<reference evidence="7 9" key="2">
    <citation type="submission" date="2018-06" db="EMBL/GenBank/DDBJ databases">
        <authorList>
            <consortium name="IHU Genomes"/>
        </authorList>
    </citation>
    <scope>NUCLEOTIDE SEQUENCE [LARGE SCALE GENOMIC DNA]</scope>
    <source>
        <strain evidence="7 9">NEC25</strain>
    </source>
</reference>
<dbReference type="InterPro" id="IPR051257">
    <property type="entry name" value="Diverse_CBS-Domain"/>
</dbReference>
<dbReference type="EMBL" id="PDCJ01000004">
    <property type="protein sequence ID" value="PEG29369.1"/>
    <property type="molecule type" value="Genomic_DNA"/>
</dbReference>
<sequence>MLIKDISNLHFHTINKNISVDEALNLMNTLNVNGIPVVDDNTKLVGIVVKADAYRFLTKPGHYVDYPVELIMTKRVVTAQYDDDIINVAKRLREHNIIAMPVLKGDTVIGIITIENLIDYFLKCEDF</sequence>
<dbReference type="AlphaFoldDB" id="A0A2A7MCP8"/>
<reference evidence="4" key="3">
    <citation type="submission" date="2021-10" db="EMBL/GenBank/DDBJ databases">
        <authorList>
            <person name="Mesa V."/>
        </authorList>
    </citation>
    <scope>NUCLEOTIDE SEQUENCE</scope>
    <source>
        <strain evidence="4">CC3_PB</strain>
    </source>
</reference>
<dbReference type="OrthoDB" id="9790355at2"/>
<keyword evidence="8" id="KW-1185">Reference proteome</keyword>
<name>A0A2A7MCP8_9CLOT</name>
<dbReference type="RefSeq" id="WP_058293737.1">
    <property type="nucleotide sequence ID" value="NZ_CAKJVD010000016.1"/>
</dbReference>
<accession>A0A2A7MCP8</accession>
<keyword evidence="1 2" id="KW-0129">CBS domain</keyword>
<dbReference type="SMART" id="SM00116">
    <property type="entry name" value="CBS"/>
    <property type="match status" value="2"/>
</dbReference>
<evidence type="ECO:0000256" key="2">
    <source>
        <dbReference type="PROSITE-ProRule" id="PRU00703"/>
    </source>
</evidence>
<reference evidence="5" key="4">
    <citation type="submission" date="2022-10" db="EMBL/GenBank/DDBJ databases">
        <authorList>
            <person name="Aires J."/>
            <person name="Mesa V."/>
        </authorList>
    </citation>
    <scope>NUCLEOTIDE SEQUENCE</scope>
    <source>
        <strain evidence="5">Clostridium neonatale JD116</strain>
    </source>
</reference>
<evidence type="ECO:0000313" key="4">
    <source>
        <dbReference type="EMBL" id="CAG9711337.1"/>
    </source>
</evidence>
<dbReference type="InterPro" id="IPR046342">
    <property type="entry name" value="CBS_dom_sf"/>
</dbReference>
<dbReference type="Proteomes" id="UP001189143">
    <property type="component" value="Unassembled WGS sequence"/>
</dbReference>
<dbReference type="Pfam" id="PF00571">
    <property type="entry name" value="CBS"/>
    <property type="match status" value="2"/>
</dbReference>
<feature type="domain" description="CBS" evidence="3">
    <location>
        <begin position="72"/>
        <end position="127"/>
    </location>
</feature>
<dbReference type="EMBL" id="CAMTCP010000231">
    <property type="protein sequence ID" value="CAI3604663.1"/>
    <property type="molecule type" value="Genomic_DNA"/>
</dbReference>
<dbReference type="Proteomes" id="UP000220840">
    <property type="component" value="Unassembled WGS sequence"/>
</dbReference>
<dbReference type="InterPro" id="IPR000644">
    <property type="entry name" value="CBS_dom"/>
</dbReference>
<dbReference type="SUPFAM" id="SSF54631">
    <property type="entry name" value="CBS-domain pair"/>
    <property type="match status" value="1"/>
</dbReference>
<evidence type="ECO:0000259" key="3">
    <source>
        <dbReference type="PROSITE" id="PS51371"/>
    </source>
</evidence>
<dbReference type="EMBL" id="UWJD01000001">
    <property type="protein sequence ID" value="VCT82963.1"/>
    <property type="molecule type" value="Genomic_DNA"/>
</dbReference>
<evidence type="ECO:0000256" key="1">
    <source>
        <dbReference type="ARBA" id="ARBA00023122"/>
    </source>
</evidence>
<evidence type="ECO:0000313" key="9">
    <source>
        <dbReference type="Proteomes" id="UP000431451"/>
    </source>
</evidence>
<protein>
    <submittedName>
        <fullName evidence="6">CBS domain-containing protein</fullName>
    </submittedName>
    <submittedName>
        <fullName evidence="7">Transcriptional repressor CcpN</fullName>
    </submittedName>
</protein>
<dbReference type="STRING" id="137838.GCA_001458595_00802"/>
<gene>
    <name evidence="7" type="primary">ccpN_1</name>
    <name evidence="5" type="ORF">CNEO2_340015</name>
    <name evidence="4" type="ORF">CNEO_45242</name>
    <name evidence="7" type="ORF">CNEONATNEC25_00556</name>
    <name evidence="6" type="ORF">CQ394_18560</name>
</gene>
<dbReference type="PANTHER" id="PTHR43080">
    <property type="entry name" value="CBS DOMAIN-CONTAINING PROTEIN CBSX3, MITOCHONDRIAL"/>
    <property type="match status" value="1"/>
</dbReference>
<dbReference type="PANTHER" id="PTHR43080:SF2">
    <property type="entry name" value="CBS DOMAIN-CONTAINING PROTEIN"/>
    <property type="match status" value="1"/>
</dbReference>
<evidence type="ECO:0000313" key="6">
    <source>
        <dbReference type="EMBL" id="PEG29369.1"/>
    </source>
</evidence>
<feature type="domain" description="CBS" evidence="3">
    <location>
        <begin position="6"/>
        <end position="64"/>
    </location>
</feature>
<organism evidence="6 8">
    <name type="scientific">Clostridium neonatale</name>
    <dbReference type="NCBI Taxonomy" id="137838"/>
    <lineage>
        <taxon>Bacteria</taxon>
        <taxon>Bacillati</taxon>
        <taxon>Bacillota</taxon>
        <taxon>Clostridia</taxon>
        <taxon>Eubacteriales</taxon>
        <taxon>Clostridiaceae</taxon>
        <taxon>Clostridium</taxon>
    </lineage>
</organism>
<dbReference type="GeneID" id="68875876"/>
<dbReference type="Proteomes" id="UP000431451">
    <property type="component" value="Unassembled WGS sequence"/>
</dbReference>
<reference evidence="6 8" key="1">
    <citation type="submission" date="2017-10" db="EMBL/GenBank/DDBJ databases">
        <title>Effective Description of Clostridium neonatale sp. nov. linked to necrotizing enterocolitis in neonates and a clarification of species assignable to the genus Clostridium (Prazmowski 1880) emend. Lawson and Rainey 2016.</title>
        <authorList>
            <person name="Bernard K."/>
            <person name="Burdz T."/>
            <person name="Wiebe D."/>
            <person name="Balcewich B."/>
            <person name="Alfa M."/>
            <person name="Bernier A.-M."/>
        </authorList>
    </citation>
    <scope>NUCLEOTIDE SEQUENCE [LARGE SCALE GENOMIC DNA]</scope>
    <source>
        <strain evidence="6 8">LCDC99A005</strain>
    </source>
</reference>
<dbReference type="Proteomes" id="UP000789738">
    <property type="component" value="Unassembled WGS sequence"/>
</dbReference>
<evidence type="ECO:0000313" key="7">
    <source>
        <dbReference type="EMBL" id="VCT82963.1"/>
    </source>
</evidence>